<dbReference type="RefSeq" id="WP_353065605.1">
    <property type="nucleotide sequence ID" value="NZ_CP132942.1"/>
</dbReference>
<feature type="transmembrane region" description="Helical" evidence="19">
    <location>
        <begin position="86"/>
        <end position="104"/>
    </location>
</feature>
<comment type="similarity">
    <text evidence="4 19">Belongs to the CobS family.</text>
</comment>
<keyword evidence="8 19" id="KW-0169">Cobalamin biosynthesis</keyword>
<comment type="catalytic activity">
    <reaction evidence="17 19">
        <text>alpha-ribazole + adenosylcob(III)inamide-GDP = adenosylcob(III)alamin + GMP + H(+)</text>
        <dbReference type="Rhea" id="RHEA:16049"/>
        <dbReference type="ChEBI" id="CHEBI:10329"/>
        <dbReference type="ChEBI" id="CHEBI:15378"/>
        <dbReference type="ChEBI" id="CHEBI:18408"/>
        <dbReference type="ChEBI" id="CHEBI:58115"/>
        <dbReference type="ChEBI" id="CHEBI:60487"/>
        <dbReference type="EC" id="2.7.8.26"/>
    </reaction>
</comment>
<keyword evidence="11 19" id="KW-0460">Magnesium</keyword>
<evidence type="ECO:0000256" key="11">
    <source>
        <dbReference type="ARBA" id="ARBA00022842"/>
    </source>
</evidence>
<evidence type="ECO:0000256" key="10">
    <source>
        <dbReference type="ARBA" id="ARBA00022692"/>
    </source>
</evidence>
<dbReference type="GO" id="GO:0005886">
    <property type="term" value="C:plasma membrane"/>
    <property type="evidence" value="ECO:0007669"/>
    <property type="project" value="UniProtKB-SubCell"/>
</dbReference>
<evidence type="ECO:0000256" key="5">
    <source>
        <dbReference type="ARBA" id="ARBA00013200"/>
    </source>
</evidence>
<evidence type="ECO:0000256" key="14">
    <source>
        <dbReference type="ARBA" id="ARBA00025228"/>
    </source>
</evidence>
<evidence type="ECO:0000256" key="15">
    <source>
        <dbReference type="ARBA" id="ARBA00032605"/>
    </source>
</evidence>
<evidence type="ECO:0000256" key="18">
    <source>
        <dbReference type="ARBA" id="ARBA00049504"/>
    </source>
</evidence>
<comment type="function">
    <text evidence="14 19">Joins adenosylcobinamide-GDP and alpha-ribazole to generate adenosylcobalamin (Ado-cobalamin). Also synthesizes adenosylcobalamin 5'-phosphate from adenosylcobinamide-GDP and alpha-ribazole 5'-phosphate.</text>
</comment>
<evidence type="ECO:0000256" key="4">
    <source>
        <dbReference type="ARBA" id="ARBA00010561"/>
    </source>
</evidence>
<name>A0AAU7ZTT4_9BACT</name>
<dbReference type="EMBL" id="CP132942">
    <property type="protein sequence ID" value="XCB34449.1"/>
    <property type="molecule type" value="Genomic_DNA"/>
</dbReference>
<organism evidence="20">
    <name type="scientific">Tunturiibacter psychrotolerans</name>
    <dbReference type="NCBI Taxonomy" id="3069686"/>
    <lineage>
        <taxon>Bacteria</taxon>
        <taxon>Pseudomonadati</taxon>
        <taxon>Acidobacteriota</taxon>
        <taxon>Terriglobia</taxon>
        <taxon>Terriglobales</taxon>
        <taxon>Acidobacteriaceae</taxon>
        <taxon>Tunturiibacter</taxon>
    </lineage>
</organism>
<comment type="subcellular location">
    <subcellularLocation>
        <location evidence="2 19">Cell membrane</location>
        <topology evidence="2 19">Multi-pass membrane protein</topology>
    </subcellularLocation>
</comment>
<sequence>MPLQSDGDVRIGGRQRGEGLSATRQIRDFGRELAVAFQFLTRIPMPSTKFEEDSLSRSVKFFPLVGLAIGSIAALLQRILTVHLGRPLTAFVVLTYLVLITGCLHEDGLADAADGFGGGWTKDRILAILRDSRIGSYGAIALVLSLLARYLLLASLPMERFTAYIISAHVLSRWSSLPLSYFLAPAREQEGQGARIARLISFHSLLFGSLVSIAIVIFALRRFSVAPLLAAPLLVVLSGWFYQRKIGGITGDCFGATNQLTEIAVYFCGVWIA</sequence>
<dbReference type="KEGG" id="tpsc:RBB77_06055"/>
<evidence type="ECO:0000256" key="9">
    <source>
        <dbReference type="ARBA" id="ARBA00022679"/>
    </source>
</evidence>
<evidence type="ECO:0000256" key="16">
    <source>
        <dbReference type="ARBA" id="ARBA00032853"/>
    </source>
</evidence>
<dbReference type="Pfam" id="PF02654">
    <property type="entry name" value="CobS"/>
    <property type="match status" value="1"/>
</dbReference>
<dbReference type="AlphaFoldDB" id="A0AAU7ZTT4"/>
<evidence type="ECO:0000256" key="19">
    <source>
        <dbReference type="HAMAP-Rule" id="MF_00719"/>
    </source>
</evidence>
<feature type="transmembrane region" description="Helical" evidence="19">
    <location>
        <begin position="134"/>
        <end position="152"/>
    </location>
</feature>
<dbReference type="GO" id="GO:0009236">
    <property type="term" value="P:cobalamin biosynthetic process"/>
    <property type="evidence" value="ECO:0007669"/>
    <property type="project" value="UniProtKB-UniRule"/>
</dbReference>
<dbReference type="GO" id="GO:0008818">
    <property type="term" value="F:cobalamin 5'-phosphate synthase activity"/>
    <property type="evidence" value="ECO:0007669"/>
    <property type="project" value="UniProtKB-UniRule"/>
</dbReference>
<keyword evidence="9 19" id="KW-0808">Transferase</keyword>
<dbReference type="NCBIfam" id="TIGR00317">
    <property type="entry name" value="cobS"/>
    <property type="match status" value="1"/>
</dbReference>
<keyword evidence="13 19" id="KW-0472">Membrane</keyword>
<evidence type="ECO:0000256" key="12">
    <source>
        <dbReference type="ARBA" id="ARBA00022989"/>
    </source>
</evidence>
<dbReference type="PANTHER" id="PTHR34148:SF1">
    <property type="entry name" value="ADENOSYLCOBINAMIDE-GDP RIBAZOLETRANSFERASE"/>
    <property type="match status" value="1"/>
</dbReference>
<feature type="transmembrane region" description="Helical" evidence="19">
    <location>
        <begin position="196"/>
        <end position="219"/>
    </location>
</feature>
<dbReference type="PANTHER" id="PTHR34148">
    <property type="entry name" value="ADENOSYLCOBINAMIDE-GDP RIBAZOLETRANSFERASE"/>
    <property type="match status" value="1"/>
</dbReference>
<evidence type="ECO:0000256" key="17">
    <source>
        <dbReference type="ARBA" id="ARBA00048623"/>
    </source>
</evidence>
<keyword evidence="7 19" id="KW-1003">Cell membrane</keyword>
<accession>A0AAU7ZTT4</accession>
<feature type="transmembrane region" description="Helical" evidence="19">
    <location>
        <begin position="61"/>
        <end position="80"/>
    </location>
</feature>
<gene>
    <name evidence="19 20" type="primary">cobS</name>
    <name evidence="20" type="ORF">RBB77_06055</name>
</gene>
<evidence type="ECO:0000256" key="1">
    <source>
        <dbReference type="ARBA" id="ARBA00001946"/>
    </source>
</evidence>
<protein>
    <recommendedName>
        <fullName evidence="6 19">Adenosylcobinamide-GDP ribazoletransferase</fullName>
        <ecNumber evidence="5 19">2.7.8.26</ecNumber>
    </recommendedName>
    <alternativeName>
        <fullName evidence="16 19">Cobalamin synthase</fullName>
    </alternativeName>
    <alternativeName>
        <fullName evidence="15 19">Cobalamin-5'-phosphate synthase</fullName>
    </alternativeName>
</protein>
<dbReference type="HAMAP" id="MF_00719">
    <property type="entry name" value="CobS"/>
    <property type="match status" value="1"/>
</dbReference>
<evidence type="ECO:0000256" key="3">
    <source>
        <dbReference type="ARBA" id="ARBA00004663"/>
    </source>
</evidence>
<dbReference type="GO" id="GO:0051073">
    <property type="term" value="F:adenosylcobinamide-GDP ribazoletransferase activity"/>
    <property type="evidence" value="ECO:0007669"/>
    <property type="project" value="UniProtKB-UniRule"/>
</dbReference>
<reference evidence="20" key="1">
    <citation type="submission" date="2023-08" db="EMBL/GenBank/DDBJ databases">
        <authorList>
            <person name="Messyasz A."/>
            <person name="Mannisto M.K."/>
            <person name="Kerkhof L.J."/>
            <person name="Haggblom M."/>
        </authorList>
    </citation>
    <scope>NUCLEOTIDE SEQUENCE</scope>
    <source>
        <strain evidence="20">X5P6</strain>
    </source>
</reference>
<evidence type="ECO:0000256" key="8">
    <source>
        <dbReference type="ARBA" id="ARBA00022573"/>
    </source>
</evidence>
<comment type="catalytic activity">
    <reaction evidence="18 19">
        <text>alpha-ribazole 5'-phosphate + adenosylcob(III)inamide-GDP = adenosylcob(III)alamin 5'-phosphate + GMP + H(+)</text>
        <dbReference type="Rhea" id="RHEA:23560"/>
        <dbReference type="ChEBI" id="CHEBI:15378"/>
        <dbReference type="ChEBI" id="CHEBI:57918"/>
        <dbReference type="ChEBI" id="CHEBI:58115"/>
        <dbReference type="ChEBI" id="CHEBI:60487"/>
        <dbReference type="ChEBI" id="CHEBI:60493"/>
        <dbReference type="EC" id="2.7.8.26"/>
    </reaction>
</comment>
<keyword evidence="10 19" id="KW-0812">Transmembrane</keyword>
<evidence type="ECO:0000256" key="6">
    <source>
        <dbReference type="ARBA" id="ARBA00015850"/>
    </source>
</evidence>
<evidence type="ECO:0000256" key="7">
    <source>
        <dbReference type="ARBA" id="ARBA00022475"/>
    </source>
</evidence>
<proteinExistence type="inferred from homology"/>
<reference evidence="20" key="2">
    <citation type="journal article" date="2024" name="Environ. Microbiol.">
        <title>Genome analysis and description of Tunturibacter gen. nov. expands the diversity of Terriglobia in tundra soils.</title>
        <authorList>
            <person name="Messyasz A."/>
            <person name="Mannisto M.K."/>
            <person name="Kerkhof L.J."/>
            <person name="Haggblom M.M."/>
        </authorList>
    </citation>
    <scope>NUCLEOTIDE SEQUENCE</scope>
    <source>
        <strain evidence="20">X5P6</strain>
    </source>
</reference>
<comment type="pathway">
    <text evidence="3 19">Cofactor biosynthesis; adenosylcobalamin biosynthesis; adenosylcobalamin from cob(II)yrinate a,c-diamide: step 7/7.</text>
</comment>
<feature type="transmembrane region" description="Helical" evidence="19">
    <location>
        <begin position="225"/>
        <end position="242"/>
    </location>
</feature>
<keyword evidence="12 19" id="KW-1133">Transmembrane helix</keyword>
<evidence type="ECO:0000256" key="13">
    <source>
        <dbReference type="ARBA" id="ARBA00023136"/>
    </source>
</evidence>
<evidence type="ECO:0000313" key="20">
    <source>
        <dbReference type="EMBL" id="XCB34449.1"/>
    </source>
</evidence>
<dbReference type="EC" id="2.7.8.26" evidence="5 19"/>
<evidence type="ECO:0000256" key="2">
    <source>
        <dbReference type="ARBA" id="ARBA00004651"/>
    </source>
</evidence>
<dbReference type="InterPro" id="IPR003805">
    <property type="entry name" value="CobS"/>
</dbReference>
<comment type="cofactor">
    <cofactor evidence="1 19">
        <name>Mg(2+)</name>
        <dbReference type="ChEBI" id="CHEBI:18420"/>
    </cofactor>
</comment>